<organism evidence="2 3">
    <name type="scientific">Cupriavidus pampae</name>
    <dbReference type="NCBI Taxonomy" id="659251"/>
    <lineage>
        <taxon>Bacteria</taxon>
        <taxon>Pseudomonadati</taxon>
        <taxon>Pseudomonadota</taxon>
        <taxon>Betaproteobacteria</taxon>
        <taxon>Burkholderiales</taxon>
        <taxon>Burkholderiaceae</taxon>
        <taxon>Cupriavidus</taxon>
    </lineage>
</organism>
<evidence type="ECO:0000259" key="1">
    <source>
        <dbReference type="PROSITE" id="PS51733"/>
    </source>
</evidence>
<evidence type="ECO:0000313" key="3">
    <source>
        <dbReference type="Proteomes" id="UP000706525"/>
    </source>
</evidence>
<gene>
    <name evidence="2" type="ORF">LMG32289_05086</name>
</gene>
<dbReference type="RefSeq" id="WP_223993393.1">
    <property type="nucleotide sequence ID" value="NZ_CAJZAG010000010.1"/>
</dbReference>
<protein>
    <recommendedName>
        <fullName evidence="1">BPL/LPL catalytic domain-containing protein</fullName>
    </recommendedName>
</protein>
<comment type="caution">
    <text evidence="2">The sequence shown here is derived from an EMBL/GenBank/DDBJ whole genome shotgun (WGS) entry which is preliminary data.</text>
</comment>
<dbReference type="CDD" id="cd16443">
    <property type="entry name" value="LplA"/>
    <property type="match status" value="1"/>
</dbReference>
<dbReference type="InterPro" id="IPR004143">
    <property type="entry name" value="BPL_LPL_catalytic"/>
</dbReference>
<dbReference type="Pfam" id="PF21948">
    <property type="entry name" value="LplA-B_cat"/>
    <property type="match status" value="1"/>
</dbReference>
<evidence type="ECO:0000313" key="2">
    <source>
        <dbReference type="EMBL" id="CAG9182303.1"/>
    </source>
</evidence>
<feature type="domain" description="BPL/LPL catalytic" evidence="1">
    <location>
        <begin position="26"/>
        <end position="229"/>
    </location>
</feature>
<dbReference type="SUPFAM" id="SSF55681">
    <property type="entry name" value="Class II aaRS and biotin synthetases"/>
    <property type="match status" value="1"/>
</dbReference>
<name>A0ABN7ZAP4_9BURK</name>
<proteinExistence type="predicted"/>
<dbReference type="Gene3D" id="3.30.930.10">
    <property type="entry name" value="Bira Bifunctional Protein, Domain 2"/>
    <property type="match status" value="1"/>
</dbReference>
<dbReference type="EMBL" id="CAJZAG010000010">
    <property type="protein sequence ID" value="CAG9182303.1"/>
    <property type="molecule type" value="Genomic_DNA"/>
</dbReference>
<accession>A0ABN7ZAP4</accession>
<dbReference type="Proteomes" id="UP000706525">
    <property type="component" value="Unassembled WGS sequence"/>
</dbReference>
<dbReference type="PROSITE" id="PS51733">
    <property type="entry name" value="BPL_LPL_CATALYTIC"/>
    <property type="match status" value="1"/>
</dbReference>
<reference evidence="2 3" key="1">
    <citation type="submission" date="2021-08" db="EMBL/GenBank/DDBJ databases">
        <authorList>
            <person name="Peeters C."/>
        </authorList>
    </citation>
    <scope>NUCLEOTIDE SEQUENCE [LARGE SCALE GENOMIC DNA]</scope>
    <source>
        <strain evidence="2 3">LMG 32289</strain>
    </source>
</reference>
<sequence length="260" mass="27223">MPFTFATPDPLEADPLQGELALLDQAAHGPVAQLWEAPLALVIPRSYLRAPGVEAARDAFARQGCPVWLRMSGGGLVPQGPGILNISLAYAVPRGAASWMEPAYIHLCEVLGDGLRAVGVETHWQAVEGSFCDGRYNLAWGPADAPRKIAGTAQYWRRAPAAVQSADGQRHLVLAHAVLLVTADPVEINARANAFEDAIASGRHYDPAKVVNVREALGASLGASLSESAAGIDDGTLVARVTAALRDSISRSVPPGSVAS</sequence>
<keyword evidence="3" id="KW-1185">Reference proteome</keyword>
<dbReference type="InterPro" id="IPR045864">
    <property type="entry name" value="aa-tRNA-synth_II/BPL/LPL"/>
</dbReference>